<dbReference type="InParanoid" id="A0A024GJT9"/>
<evidence type="ECO:0000313" key="1">
    <source>
        <dbReference type="EMBL" id="CCI47156.1"/>
    </source>
</evidence>
<comment type="caution">
    <text evidence="1">The sequence shown here is derived from an EMBL/GenBank/DDBJ whole genome shotgun (WGS) entry which is preliminary data.</text>
</comment>
<dbReference type="EMBL" id="CAIX01000155">
    <property type="protein sequence ID" value="CCI47156.1"/>
    <property type="molecule type" value="Genomic_DNA"/>
</dbReference>
<evidence type="ECO:0000313" key="2">
    <source>
        <dbReference type="Proteomes" id="UP000053237"/>
    </source>
</evidence>
<dbReference type="OrthoDB" id="65213at2759"/>
<gene>
    <name evidence="1" type="ORF">BN9_081340</name>
</gene>
<accession>A0A024GJT9</accession>
<dbReference type="Proteomes" id="UP000053237">
    <property type="component" value="Unassembled WGS sequence"/>
</dbReference>
<protein>
    <recommendedName>
        <fullName evidence="3">CHCH domain-containing protein</fullName>
    </recommendedName>
</protein>
<proteinExistence type="predicted"/>
<organism evidence="1 2">
    <name type="scientific">Albugo candida</name>
    <dbReference type="NCBI Taxonomy" id="65357"/>
    <lineage>
        <taxon>Eukaryota</taxon>
        <taxon>Sar</taxon>
        <taxon>Stramenopiles</taxon>
        <taxon>Oomycota</taxon>
        <taxon>Peronosporomycetes</taxon>
        <taxon>Albuginales</taxon>
        <taxon>Albuginaceae</taxon>
        <taxon>Albugo</taxon>
    </lineage>
</organism>
<sequence>MNEKKPGRESQNASLPCVDEMDAYLKCVNGKIANTGGLRDGDECQLESELYRACRQNAKKTTSNSRK</sequence>
<reference evidence="1 2" key="1">
    <citation type="submission" date="2012-05" db="EMBL/GenBank/DDBJ databases">
        <title>Recombination and specialization in a pathogen metapopulation.</title>
        <authorList>
            <person name="Gardiner A."/>
            <person name="Kemen E."/>
            <person name="Schultz-Larsen T."/>
            <person name="MacLean D."/>
            <person name="Van Oosterhout C."/>
            <person name="Jones J.D.G."/>
        </authorList>
    </citation>
    <scope>NUCLEOTIDE SEQUENCE [LARGE SCALE GENOMIC DNA]</scope>
    <source>
        <strain evidence="1 2">Ac Nc2</strain>
    </source>
</reference>
<evidence type="ECO:0008006" key="3">
    <source>
        <dbReference type="Google" id="ProtNLM"/>
    </source>
</evidence>
<keyword evidence="2" id="KW-1185">Reference proteome</keyword>
<dbReference type="AlphaFoldDB" id="A0A024GJT9"/>
<name>A0A024GJT9_9STRA</name>